<evidence type="ECO:0000256" key="1">
    <source>
        <dbReference type="SAM" id="MobiDB-lite"/>
    </source>
</evidence>
<gene>
    <name evidence="2" type="ORF">Tco_0800701</name>
</gene>
<feature type="region of interest" description="Disordered" evidence="1">
    <location>
        <begin position="72"/>
        <end position="101"/>
    </location>
</feature>
<proteinExistence type="predicted"/>
<reference evidence="2" key="2">
    <citation type="submission" date="2022-01" db="EMBL/GenBank/DDBJ databases">
        <authorList>
            <person name="Yamashiro T."/>
            <person name="Shiraishi A."/>
            <person name="Satake H."/>
            <person name="Nakayama K."/>
        </authorList>
    </citation>
    <scope>NUCLEOTIDE SEQUENCE</scope>
</reference>
<protein>
    <submittedName>
        <fullName evidence="2">Uncharacterized protein</fullName>
    </submittedName>
</protein>
<name>A0ABQ4ZU07_9ASTR</name>
<organism evidence="2 3">
    <name type="scientific">Tanacetum coccineum</name>
    <dbReference type="NCBI Taxonomy" id="301880"/>
    <lineage>
        <taxon>Eukaryota</taxon>
        <taxon>Viridiplantae</taxon>
        <taxon>Streptophyta</taxon>
        <taxon>Embryophyta</taxon>
        <taxon>Tracheophyta</taxon>
        <taxon>Spermatophyta</taxon>
        <taxon>Magnoliopsida</taxon>
        <taxon>eudicotyledons</taxon>
        <taxon>Gunneridae</taxon>
        <taxon>Pentapetalae</taxon>
        <taxon>asterids</taxon>
        <taxon>campanulids</taxon>
        <taxon>Asterales</taxon>
        <taxon>Asteraceae</taxon>
        <taxon>Asteroideae</taxon>
        <taxon>Anthemideae</taxon>
        <taxon>Anthemidinae</taxon>
        <taxon>Tanacetum</taxon>
    </lineage>
</organism>
<evidence type="ECO:0000313" key="2">
    <source>
        <dbReference type="EMBL" id="GJS93733.1"/>
    </source>
</evidence>
<reference evidence="2" key="1">
    <citation type="journal article" date="2022" name="Int. J. Mol. Sci.">
        <title>Draft Genome of Tanacetum Coccineum: Genomic Comparison of Closely Related Tanacetum-Family Plants.</title>
        <authorList>
            <person name="Yamashiro T."/>
            <person name="Shiraishi A."/>
            <person name="Nakayama K."/>
            <person name="Satake H."/>
        </authorList>
    </citation>
    <scope>NUCLEOTIDE SEQUENCE</scope>
</reference>
<sequence>MCSVVLTYDIAVGPMRRFEPRSNCVKEHSRNLELEAEILKSKAESDSNVSSRAVIPERPKVLAPGLYAMTPKYIPPQKRNNREANTPLPRKETCETKSHRNLLARSENVKRVDNPLRNLNKRNHVDSSLSVKRTGFTSKSVSVCKSWNECLIFVLESSMWKPTGKKIYFRTASIRESDTLVLEDLKGFELGKTVKVVSYNESSDHSKYGAVGEV</sequence>
<evidence type="ECO:0000313" key="3">
    <source>
        <dbReference type="Proteomes" id="UP001151760"/>
    </source>
</evidence>
<keyword evidence="3" id="KW-1185">Reference proteome</keyword>
<dbReference type="Proteomes" id="UP001151760">
    <property type="component" value="Unassembled WGS sequence"/>
</dbReference>
<feature type="compositionally biased region" description="Basic and acidic residues" evidence="1">
    <location>
        <begin position="89"/>
        <end position="98"/>
    </location>
</feature>
<comment type="caution">
    <text evidence="2">The sequence shown here is derived from an EMBL/GenBank/DDBJ whole genome shotgun (WGS) entry which is preliminary data.</text>
</comment>
<dbReference type="EMBL" id="BQNB010011679">
    <property type="protein sequence ID" value="GJS93733.1"/>
    <property type="molecule type" value="Genomic_DNA"/>
</dbReference>
<accession>A0ABQ4ZU07</accession>